<dbReference type="AlphaFoldDB" id="A0A1A9X4K6"/>
<dbReference type="VEuPathDB" id="VectorBase:GBRI044017"/>
<proteinExistence type="predicted"/>
<accession>A0A1A9X4K6</accession>
<evidence type="ECO:0000313" key="1">
    <source>
        <dbReference type="EnsemblMetazoa" id="GBRI044017-PA"/>
    </source>
</evidence>
<keyword evidence="2" id="KW-1185">Reference proteome</keyword>
<dbReference type="Proteomes" id="UP000091820">
    <property type="component" value="Unassembled WGS sequence"/>
</dbReference>
<organism evidence="1 2">
    <name type="scientific">Glossina brevipalpis</name>
    <dbReference type="NCBI Taxonomy" id="37001"/>
    <lineage>
        <taxon>Eukaryota</taxon>
        <taxon>Metazoa</taxon>
        <taxon>Ecdysozoa</taxon>
        <taxon>Arthropoda</taxon>
        <taxon>Hexapoda</taxon>
        <taxon>Insecta</taxon>
        <taxon>Pterygota</taxon>
        <taxon>Neoptera</taxon>
        <taxon>Endopterygota</taxon>
        <taxon>Diptera</taxon>
        <taxon>Brachycera</taxon>
        <taxon>Muscomorpha</taxon>
        <taxon>Hippoboscoidea</taxon>
        <taxon>Glossinidae</taxon>
        <taxon>Glossina</taxon>
    </lineage>
</organism>
<reference evidence="1" key="2">
    <citation type="submission" date="2020-05" db="UniProtKB">
        <authorList>
            <consortium name="EnsemblMetazoa"/>
        </authorList>
    </citation>
    <scope>IDENTIFICATION</scope>
    <source>
        <strain evidence="1">IAEA</strain>
    </source>
</reference>
<name>A0A1A9X4K6_9MUSC</name>
<reference evidence="2" key="1">
    <citation type="submission" date="2014-03" db="EMBL/GenBank/DDBJ databases">
        <authorList>
            <person name="Aksoy S."/>
            <person name="Warren W."/>
            <person name="Wilson R.K."/>
        </authorList>
    </citation>
    <scope>NUCLEOTIDE SEQUENCE [LARGE SCALE GENOMIC DNA]</scope>
    <source>
        <strain evidence="2">IAEA</strain>
    </source>
</reference>
<evidence type="ECO:0000313" key="2">
    <source>
        <dbReference type="Proteomes" id="UP000091820"/>
    </source>
</evidence>
<dbReference type="EnsemblMetazoa" id="GBRI044017-RA">
    <property type="protein sequence ID" value="GBRI044017-PA"/>
    <property type="gene ID" value="GBRI044017"/>
</dbReference>
<protein>
    <submittedName>
        <fullName evidence="1">Uncharacterized protein</fullName>
    </submittedName>
</protein>
<sequence>MATHMYIFSKDNKSSLIGERERKSEESKTHQSVLYKWRHLRNSPKLSLLHFEKKKCKKKRKLNTQSSQGKMYKISQYTRIHVNFTHFRINTEQKSKAYKLYSSGII</sequence>